<keyword evidence="2" id="KW-0378">Hydrolase</keyword>
<feature type="domain" description="AB hydrolase-1" evidence="1">
    <location>
        <begin position="17"/>
        <end position="252"/>
    </location>
</feature>
<dbReference type="PANTHER" id="PTHR43433">
    <property type="entry name" value="HYDROLASE, ALPHA/BETA FOLD FAMILY PROTEIN"/>
    <property type="match status" value="1"/>
</dbReference>
<dbReference type="Pfam" id="PF00561">
    <property type="entry name" value="Abhydrolase_1"/>
    <property type="match status" value="1"/>
</dbReference>
<dbReference type="Proteomes" id="UP001151002">
    <property type="component" value="Unassembled WGS sequence"/>
</dbReference>
<comment type="caution">
    <text evidence="2">The sequence shown here is derived from an EMBL/GenBank/DDBJ whole genome shotgun (WGS) entry which is preliminary data.</text>
</comment>
<reference evidence="2" key="1">
    <citation type="submission" date="2022-11" db="EMBL/GenBank/DDBJ databases">
        <authorList>
            <person name="Somphong A."/>
            <person name="Phongsopitanun W."/>
        </authorList>
    </citation>
    <scope>NUCLEOTIDE SEQUENCE</scope>
    <source>
        <strain evidence="2">Pm04-4</strain>
    </source>
</reference>
<dbReference type="Gene3D" id="3.40.50.1820">
    <property type="entry name" value="alpha/beta hydrolase"/>
    <property type="match status" value="1"/>
</dbReference>
<name>A0ABT4BB05_9ACTN</name>
<dbReference type="RefSeq" id="WP_267568238.1">
    <property type="nucleotide sequence ID" value="NZ_JAPNTZ010000016.1"/>
</dbReference>
<dbReference type="InterPro" id="IPR029058">
    <property type="entry name" value="AB_hydrolase_fold"/>
</dbReference>
<dbReference type="PRINTS" id="PR00111">
    <property type="entry name" value="ABHYDROLASE"/>
</dbReference>
<organism evidence="2 3">
    <name type="scientific">Paractinoplanes pyxinae</name>
    <dbReference type="NCBI Taxonomy" id="2997416"/>
    <lineage>
        <taxon>Bacteria</taxon>
        <taxon>Bacillati</taxon>
        <taxon>Actinomycetota</taxon>
        <taxon>Actinomycetes</taxon>
        <taxon>Micromonosporales</taxon>
        <taxon>Micromonosporaceae</taxon>
        <taxon>Paractinoplanes</taxon>
    </lineage>
</organism>
<evidence type="ECO:0000313" key="2">
    <source>
        <dbReference type="EMBL" id="MCY1143709.1"/>
    </source>
</evidence>
<sequence length="271" mass="29115">MPLLLVGATETQMLMFPERLCHAFVEAGFQVTRFDHRDAGLSTHVDGVRAPGPLKAALRPSTAPYQLTDMAADAIAILDHLGRPSAHIAGSSMGGMIAQTMAITHPARIRSLTSISSTPSIRIGARPPRRVLRAMKDNLSAPVTDADQAARREVAIYQLMGSPGFPLDEDLIADIGRQSYERRPSDPESGRRQRAAVAASRDLRPALATLRTPALVIHGEDDIMMHPKAGRATAAAIPGARLISYPGMGHDLPPELWPQVVGEISHLASRT</sequence>
<protein>
    <submittedName>
        <fullName evidence="2">Alpha/beta fold hydrolase</fullName>
    </submittedName>
</protein>
<evidence type="ECO:0000313" key="3">
    <source>
        <dbReference type="Proteomes" id="UP001151002"/>
    </source>
</evidence>
<dbReference type="SUPFAM" id="SSF53474">
    <property type="entry name" value="alpha/beta-Hydrolases"/>
    <property type="match status" value="1"/>
</dbReference>
<keyword evidence="3" id="KW-1185">Reference proteome</keyword>
<dbReference type="PANTHER" id="PTHR43433:SF5">
    <property type="entry name" value="AB HYDROLASE-1 DOMAIN-CONTAINING PROTEIN"/>
    <property type="match status" value="1"/>
</dbReference>
<evidence type="ECO:0000259" key="1">
    <source>
        <dbReference type="Pfam" id="PF00561"/>
    </source>
</evidence>
<dbReference type="InterPro" id="IPR050471">
    <property type="entry name" value="AB_hydrolase"/>
</dbReference>
<proteinExistence type="predicted"/>
<gene>
    <name evidence="2" type="ORF">OWR29_37385</name>
</gene>
<dbReference type="GO" id="GO:0016787">
    <property type="term" value="F:hydrolase activity"/>
    <property type="evidence" value="ECO:0007669"/>
    <property type="project" value="UniProtKB-KW"/>
</dbReference>
<dbReference type="EMBL" id="JAPNTZ010000016">
    <property type="protein sequence ID" value="MCY1143709.1"/>
    <property type="molecule type" value="Genomic_DNA"/>
</dbReference>
<accession>A0ABT4BB05</accession>
<dbReference type="InterPro" id="IPR000073">
    <property type="entry name" value="AB_hydrolase_1"/>
</dbReference>